<feature type="transmembrane region" description="Helical" evidence="1">
    <location>
        <begin position="255"/>
        <end position="279"/>
    </location>
</feature>
<dbReference type="Proteomes" id="UP001152797">
    <property type="component" value="Unassembled WGS sequence"/>
</dbReference>
<dbReference type="InterPro" id="IPR019336">
    <property type="entry name" value="GPR180/TMEM145_TM"/>
</dbReference>
<feature type="transmembrane region" description="Helical" evidence="1">
    <location>
        <begin position="325"/>
        <end position="341"/>
    </location>
</feature>
<keyword evidence="2" id="KW-0732">Signal</keyword>
<evidence type="ECO:0000256" key="1">
    <source>
        <dbReference type="SAM" id="Phobius"/>
    </source>
</evidence>
<dbReference type="PANTHER" id="PTHR23252:SF24">
    <property type="entry name" value="TRANSMEMBRANE PROTEIN 145"/>
    <property type="match status" value="1"/>
</dbReference>
<dbReference type="OrthoDB" id="45670at2759"/>
<accession>A0A9P1GSZ6</accession>
<gene>
    <name evidence="4" type="ORF">C1SCF055_LOCUS44704</name>
</gene>
<evidence type="ECO:0000313" key="6">
    <source>
        <dbReference type="Proteomes" id="UP001152797"/>
    </source>
</evidence>
<dbReference type="PANTHER" id="PTHR23252">
    <property type="entry name" value="INTIMAL THICKNESS RECEPTOR-RELATED"/>
    <property type="match status" value="1"/>
</dbReference>
<dbReference type="Pfam" id="PF10192">
    <property type="entry name" value="GPR180-TMEM145_TM"/>
    <property type="match status" value="1"/>
</dbReference>
<feature type="transmembrane region" description="Helical" evidence="1">
    <location>
        <begin position="362"/>
        <end position="385"/>
    </location>
</feature>
<evidence type="ECO:0000313" key="4">
    <source>
        <dbReference type="EMBL" id="CAI4020270.1"/>
    </source>
</evidence>
<sequence length="444" mass="50055">MTGRTLWPKFVLGLLAVRFICAECKVQSGTLTFGGPRGNEESQWKFISKFGYAIGTGRYEIRLRLGDALEQDQVLPRPTLEIFLDEDWPQHAHIPACRRAQDIPARKTHGTLAPGQLGLWGPWEVGMLYQTVRSHIWYFALSDCPDEFARRMSGSRNFSYTIDYEIRWRQFDESELSLEMRYMPVATVLVLVILTAMACWFVAKSQSMRHSTGKLHPVVRSLLFAMGLQWASQALHLIHLWAYERNGRGLPIADGFAEVLFMLSQVGAASLLIAIAQGYSLLRSNLSEVELLVPVVAVVSVLHVALVACGKLQTEDFKYHENEGLIGWILLSVRLSLFAWFRSGIQMLRSSGGLKLQSFLGMFEIVGSAYFLAFPTIFVLVQVLAPYLQHPVLQTALLAIQTASWLWLADLFLSKRGSYFQISELSASMLPGVGWNCYNHKKVM</sequence>
<dbReference type="EMBL" id="CAMXCT010006800">
    <property type="protein sequence ID" value="CAI4020270.1"/>
    <property type="molecule type" value="Genomic_DNA"/>
</dbReference>
<feature type="chain" id="PRO_5043273151" evidence="2">
    <location>
        <begin position="23"/>
        <end position="444"/>
    </location>
</feature>
<dbReference type="GO" id="GO:0007186">
    <property type="term" value="P:G protein-coupled receptor signaling pathway"/>
    <property type="evidence" value="ECO:0007669"/>
    <property type="project" value="InterPro"/>
</dbReference>
<comment type="caution">
    <text evidence="4">The sequence shown here is derived from an EMBL/GenBank/DDBJ whole genome shotgun (WGS) entry which is preliminary data.</text>
</comment>
<feature type="transmembrane region" description="Helical" evidence="1">
    <location>
        <begin position="291"/>
        <end position="313"/>
    </location>
</feature>
<feature type="transmembrane region" description="Helical" evidence="1">
    <location>
        <begin position="182"/>
        <end position="202"/>
    </location>
</feature>
<protein>
    <submittedName>
        <fullName evidence="5">Integral membrane protein GPR180</fullName>
    </submittedName>
</protein>
<feature type="transmembrane region" description="Helical" evidence="1">
    <location>
        <begin position="391"/>
        <end position="413"/>
    </location>
</feature>
<feature type="signal peptide" evidence="2">
    <location>
        <begin position="1"/>
        <end position="22"/>
    </location>
</feature>
<organism evidence="4">
    <name type="scientific">Cladocopium goreaui</name>
    <dbReference type="NCBI Taxonomy" id="2562237"/>
    <lineage>
        <taxon>Eukaryota</taxon>
        <taxon>Sar</taxon>
        <taxon>Alveolata</taxon>
        <taxon>Dinophyceae</taxon>
        <taxon>Suessiales</taxon>
        <taxon>Symbiodiniaceae</taxon>
        <taxon>Cladocopium</taxon>
    </lineage>
</organism>
<dbReference type="InterPro" id="IPR047831">
    <property type="entry name" value="GPR180/TMEM145"/>
</dbReference>
<keyword evidence="1" id="KW-1133">Transmembrane helix</keyword>
<keyword evidence="1" id="KW-0472">Membrane</keyword>
<evidence type="ECO:0000256" key="2">
    <source>
        <dbReference type="SAM" id="SignalP"/>
    </source>
</evidence>
<feature type="transmembrane region" description="Helical" evidence="1">
    <location>
        <begin position="222"/>
        <end position="243"/>
    </location>
</feature>
<keyword evidence="1" id="KW-0812">Transmembrane</keyword>
<dbReference type="EMBL" id="CAMXCT020006800">
    <property type="protein sequence ID" value="CAL1173645.1"/>
    <property type="molecule type" value="Genomic_DNA"/>
</dbReference>
<evidence type="ECO:0000313" key="5">
    <source>
        <dbReference type="EMBL" id="CAL4807582.1"/>
    </source>
</evidence>
<feature type="domain" description="GPR180/TMEM145 transmembrane" evidence="3">
    <location>
        <begin position="188"/>
        <end position="404"/>
    </location>
</feature>
<dbReference type="AlphaFoldDB" id="A0A9P1GSZ6"/>
<name>A0A9P1GSZ6_9DINO</name>
<reference evidence="4" key="1">
    <citation type="submission" date="2022-10" db="EMBL/GenBank/DDBJ databases">
        <authorList>
            <person name="Chen Y."/>
            <person name="Dougan E. K."/>
            <person name="Chan C."/>
            <person name="Rhodes N."/>
            <person name="Thang M."/>
        </authorList>
    </citation>
    <scope>NUCLEOTIDE SEQUENCE</scope>
</reference>
<evidence type="ECO:0000259" key="3">
    <source>
        <dbReference type="Pfam" id="PF10192"/>
    </source>
</evidence>
<dbReference type="EMBL" id="CAMXCT030006800">
    <property type="protein sequence ID" value="CAL4807582.1"/>
    <property type="molecule type" value="Genomic_DNA"/>
</dbReference>
<proteinExistence type="predicted"/>
<dbReference type="GO" id="GO:0019236">
    <property type="term" value="P:response to pheromone"/>
    <property type="evidence" value="ECO:0007669"/>
    <property type="project" value="InterPro"/>
</dbReference>
<keyword evidence="6" id="KW-1185">Reference proteome</keyword>
<reference evidence="5 6" key="2">
    <citation type="submission" date="2024-05" db="EMBL/GenBank/DDBJ databases">
        <authorList>
            <person name="Chen Y."/>
            <person name="Shah S."/>
            <person name="Dougan E. K."/>
            <person name="Thang M."/>
            <person name="Chan C."/>
        </authorList>
    </citation>
    <scope>NUCLEOTIDE SEQUENCE [LARGE SCALE GENOMIC DNA]</scope>
</reference>